<dbReference type="InterPro" id="IPR002317">
    <property type="entry name" value="Ser-tRNA-ligase_type_1"/>
</dbReference>
<keyword evidence="4" id="KW-0547">Nucleotide-binding</keyword>
<keyword evidence="3" id="KW-0436">Ligase</keyword>
<evidence type="ECO:0000259" key="8">
    <source>
        <dbReference type="PROSITE" id="PS50862"/>
    </source>
</evidence>
<organism evidence="9 10">
    <name type="scientific">Caenorhabditis japonica</name>
    <dbReference type="NCBI Taxonomy" id="281687"/>
    <lineage>
        <taxon>Eukaryota</taxon>
        <taxon>Metazoa</taxon>
        <taxon>Ecdysozoa</taxon>
        <taxon>Nematoda</taxon>
        <taxon>Chromadorea</taxon>
        <taxon>Rhabditida</taxon>
        <taxon>Rhabditina</taxon>
        <taxon>Rhabditomorpha</taxon>
        <taxon>Rhabditoidea</taxon>
        <taxon>Rhabditidae</taxon>
        <taxon>Peloderinae</taxon>
        <taxon>Caenorhabditis</taxon>
    </lineage>
</organism>
<evidence type="ECO:0000256" key="5">
    <source>
        <dbReference type="ARBA" id="ARBA00022840"/>
    </source>
</evidence>
<evidence type="ECO:0000256" key="3">
    <source>
        <dbReference type="ARBA" id="ARBA00022598"/>
    </source>
</evidence>
<name>A0A8R1HYV2_CAEJA</name>
<protein>
    <recommendedName>
        <fullName evidence="2">serine--tRNA ligase</fullName>
        <ecNumber evidence="2">6.1.1.11</ecNumber>
    </recommendedName>
    <alternativeName>
        <fullName evidence="7">Seryl-tRNA synthetase</fullName>
    </alternativeName>
</protein>
<dbReference type="Gene3D" id="3.30.930.10">
    <property type="entry name" value="Bira Bifunctional Protein, Domain 2"/>
    <property type="match status" value="1"/>
</dbReference>
<dbReference type="PANTHER" id="PTHR11778">
    <property type="entry name" value="SERYL-TRNA SYNTHETASE"/>
    <property type="match status" value="1"/>
</dbReference>
<keyword evidence="5" id="KW-0067">ATP-binding</keyword>
<evidence type="ECO:0000256" key="1">
    <source>
        <dbReference type="ARBA" id="ARBA00010728"/>
    </source>
</evidence>
<feature type="domain" description="Aminoacyl-transfer RNA synthetases class-II family profile" evidence="8">
    <location>
        <begin position="181"/>
        <end position="419"/>
    </location>
</feature>
<keyword evidence="10" id="KW-1185">Reference proteome</keyword>
<dbReference type="GO" id="GO:0006434">
    <property type="term" value="P:seryl-tRNA aminoacylation"/>
    <property type="evidence" value="ECO:0007669"/>
    <property type="project" value="InterPro"/>
</dbReference>
<accession>A0A8R1HYV2</accession>
<reference evidence="10" key="1">
    <citation type="submission" date="2010-08" db="EMBL/GenBank/DDBJ databases">
        <authorList>
            <consortium name="Caenorhabditis japonica Sequencing Consortium"/>
            <person name="Wilson R.K."/>
        </authorList>
    </citation>
    <scope>NUCLEOTIDE SEQUENCE [LARGE SCALE GENOMIC DNA]</scope>
    <source>
        <strain evidence="10">DF5081</strain>
    </source>
</reference>
<evidence type="ECO:0000256" key="4">
    <source>
        <dbReference type="ARBA" id="ARBA00022741"/>
    </source>
</evidence>
<reference evidence="9" key="2">
    <citation type="submission" date="2022-06" db="UniProtKB">
        <authorList>
            <consortium name="EnsemblMetazoa"/>
        </authorList>
    </citation>
    <scope>IDENTIFICATION</scope>
    <source>
        <strain evidence="9">DF5081</strain>
    </source>
</reference>
<evidence type="ECO:0000256" key="7">
    <source>
        <dbReference type="ARBA" id="ARBA00031113"/>
    </source>
</evidence>
<evidence type="ECO:0000256" key="6">
    <source>
        <dbReference type="ARBA" id="ARBA00023146"/>
    </source>
</evidence>
<dbReference type="InterPro" id="IPR002314">
    <property type="entry name" value="aa-tRNA-synt_IIb"/>
</dbReference>
<keyword evidence="6" id="KW-0030">Aminoacyl-tRNA synthetase</keyword>
<dbReference type="GO" id="GO:0005524">
    <property type="term" value="F:ATP binding"/>
    <property type="evidence" value="ECO:0007669"/>
    <property type="project" value="UniProtKB-KW"/>
</dbReference>
<dbReference type="EnsemblMetazoa" id="CJA15858.1">
    <property type="protein sequence ID" value="CJA15858.1"/>
    <property type="gene ID" value="WBGene00135062"/>
</dbReference>
<dbReference type="Pfam" id="PF00587">
    <property type="entry name" value="tRNA-synt_2b"/>
    <property type="match status" value="1"/>
</dbReference>
<dbReference type="SUPFAM" id="SSF55681">
    <property type="entry name" value="Class II aaRS and biotin synthetases"/>
    <property type="match status" value="1"/>
</dbReference>
<dbReference type="EC" id="6.1.1.11" evidence="2"/>
<dbReference type="PROSITE" id="PS50862">
    <property type="entry name" value="AA_TRNA_LIGASE_II"/>
    <property type="match status" value="1"/>
</dbReference>
<dbReference type="FunFam" id="3.30.930.10:FF:000078">
    <property type="entry name" value="Seryl-tRNA synthetase"/>
    <property type="match status" value="1"/>
</dbReference>
<dbReference type="AlphaFoldDB" id="A0A8R1HYV2"/>
<evidence type="ECO:0000256" key="2">
    <source>
        <dbReference type="ARBA" id="ARBA00012840"/>
    </source>
</evidence>
<evidence type="ECO:0000313" key="10">
    <source>
        <dbReference type="Proteomes" id="UP000005237"/>
    </source>
</evidence>
<sequence>MRRICQLAIRSRNLQFGLAKRFASAEASSSEDNSTPPTLRPDLNFEFLLDDNNLNAIKENISHRKGVGDIDKVREKWAVIQKMMHKSSESTGKSSDGITESKYAQLWNELYDEALLIPNMTQDGVPRGGEENAKVVAEWGEKREDNCLAAEKLVQNWRSLLHPTEASGQRSYVFLGALASLEKALLDYAYERVCAIGFRPITIPDIVSGEVTQACGVTQTSDHPIQYSLGDDEPHTKLSGTAEMGIAAFLRGRKFQEEQLPIRLVSLSRCFRTEISKSASEAKLYRVHEFSKVEMFTVCTPEQSATELDFLVEVQKGTFQALGVHCRQLEMPSEELGASAARKFDIEAWMPGRKLYGEVSSASNCTDFQARRLGIKYKSADGTEKYAHTCNGTALASTRTLISVLETFQNDKKGLGELPEPIRNRIKQRGGPLRFQPAKSLA</sequence>
<dbReference type="InterPro" id="IPR006195">
    <property type="entry name" value="aa-tRNA-synth_II"/>
</dbReference>
<dbReference type="OMA" id="PLNACGE"/>
<comment type="similarity">
    <text evidence="1">Belongs to the class-II aminoacyl-tRNA synthetase family. Type-1 seryl-tRNA synthetase subfamily.</text>
</comment>
<evidence type="ECO:0000313" key="9">
    <source>
        <dbReference type="EnsemblMetazoa" id="CJA15858.1"/>
    </source>
</evidence>
<dbReference type="Proteomes" id="UP000005237">
    <property type="component" value="Unassembled WGS sequence"/>
</dbReference>
<proteinExistence type="inferred from homology"/>
<dbReference type="GO" id="GO:0004828">
    <property type="term" value="F:serine-tRNA ligase activity"/>
    <property type="evidence" value="ECO:0007669"/>
    <property type="project" value="UniProtKB-EC"/>
</dbReference>
<dbReference type="InterPro" id="IPR045864">
    <property type="entry name" value="aa-tRNA-synth_II/BPL/LPL"/>
</dbReference>